<dbReference type="AlphaFoldDB" id="A0A1L3GDX6"/>
<feature type="domain" description="Dinitrogenase iron-molybdenum cofactor biosynthesis" evidence="1">
    <location>
        <begin position="19"/>
        <end position="108"/>
    </location>
</feature>
<name>A0A1L3GDX6_SYNAC</name>
<evidence type="ECO:0000313" key="3">
    <source>
        <dbReference type="Proteomes" id="UP000182264"/>
    </source>
</evidence>
<dbReference type="InterPro" id="IPR003731">
    <property type="entry name" value="Di-Nase_FeMo-co_biosynth"/>
</dbReference>
<gene>
    <name evidence="2" type="ORF">A7E75_03205</name>
</gene>
<dbReference type="SUPFAM" id="SSF53146">
    <property type="entry name" value="Nitrogenase accessory factor-like"/>
    <property type="match status" value="1"/>
</dbReference>
<dbReference type="STRING" id="29542.A6070_11830"/>
<sequence>MDMHSPQTSTCRIALPCYENRVMPRFGMARTFIFADINRSKKQITAITEKNWESSQPMDLPAWLQQQRVEGVLCGGIHPRYQIALEAKGMWVAWGFRGEIEAVLNQWLDAEKHPDKLADGFGFVSCCRIQHAAASNKISNTPCPRRKKP</sequence>
<proteinExistence type="predicted"/>
<reference evidence="2 3" key="1">
    <citation type="journal article" date="2017" name="Genome Announc.">
        <title>Complete Genome Sequences of Two Acetylene-Fermenting Pelobacter acetylenicus Strains.</title>
        <authorList>
            <person name="Sutton J.M."/>
            <person name="Baesman S.M."/>
            <person name="Fierst J.L."/>
            <person name="Poret-Peterson A.T."/>
            <person name="Oremland R.S."/>
            <person name="Dunlap D.S."/>
            <person name="Akob D.M."/>
        </authorList>
    </citation>
    <scope>NUCLEOTIDE SEQUENCE [LARGE SCALE GENOMIC DNA]</scope>
    <source>
        <strain evidence="2 3">DSM 3247</strain>
    </source>
</reference>
<dbReference type="Pfam" id="PF02579">
    <property type="entry name" value="Nitro_FeMo-Co"/>
    <property type="match status" value="1"/>
</dbReference>
<dbReference type="Proteomes" id="UP000182264">
    <property type="component" value="Chromosome"/>
</dbReference>
<protein>
    <recommendedName>
        <fullName evidence="1">Dinitrogenase iron-molybdenum cofactor biosynthesis domain-containing protein</fullName>
    </recommendedName>
</protein>
<organism evidence="2 3">
    <name type="scientific">Syntrophotalea acetylenica</name>
    <name type="common">Pelobacter acetylenicus</name>
    <dbReference type="NCBI Taxonomy" id="29542"/>
    <lineage>
        <taxon>Bacteria</taxon>
        <taxon>Pseudomonadati</taxon>
        <taxon>Thermodesulfobacteriota</taxon>
        <taxon>Desulfuromonadia</taxon>
        <taxon>Desulfuromonadales</taxon>
        <taxon>Syntrophotaleaceae</taxon>
        <taxon>Syntrophotalea</taxon>
    </lineage>
</organism>
<accession>A0A1L3GDX6</accession>
<dbReference type="Gene3D" id="3.30.420.130">
    <property type="entry name" value="Dinitrogenase iron-molybdenum cofactor biosynthesis domain"/>
    <property type="match status" value="1"/>
</dbReference>
<evidence type="ECO:0000313" key="2">
    <source>
        <dbReference type="EMBL" id="APG24151.1"/>
    </source>
</evidence>
<evidence type="ECO:0000259" key="1">
    <source>
        <dbReference type="Pfam" id="PF02579"/>
    </source>
</evidence>
<dbReference type="EMBL" id="CP015518">
    <property type="protein sequence ID" value="APG24151.1"/>
    <property type="molecule type" value="Genomic_DNA"/>
</dbReference>
<dbReference type="InterPro" id="IPR036105">
    <property type="entry name" value="DiNase_FeMo-co_biosyn_sf"/>
</dbReference>
<keyword evidence="3" id="KW-1185">Reference proteome</keyword>